<dbReference type="Proteomes" id="UP001500393">
    <property type="component" value="Unassembled WGS sequence"/>
</dbReference>
<evidence type="ECO:0000256" key="8">
    <source>
        <dbReference type="ARBA" id="ARBA00023015"/>
    </source>
</evidence>
<dbReference type="SUPFAM" id="SSF46785">
    <property type="entry name" value="Winged helix' DNA-binding domain"/>
    <property type="match status" value="1"/>
</dbReference>
<dbReference type="EMBL" id="BAAAOS010000062">
    <property type="protein sequence ID" value="GAA1611796.1"/>
    <property type="molecule type" value="Genomic_DNA"/>
</dbReference>
<keyword evidence="6" id="KW-0862">Zinc</keyword>
<feature type="compositionally biased region" description="Basic and acidic residues" evidence="11">
    <location>
        <begin position="152"/>
        <end position="170"/>
    </location>
</feature>
<dbReference type="CDD" id="cd07153">
    <property type="entry name" value="Fur_like"/>
    <property type="match status" value="1"/>
</dbReference>
<evidence type="ECO:0008006" key="14">
    <source>
        <dbReference type="Google" id="ProtNLM"/>
    </source>
</evidence>
<evidence type="ECO:0000256" key="6">
    <source>
        <dbReference type="ARBA" id="ARBA00022833"/>
    </source>
</evidence>
<dbReference type="InterPro" id="IPR036390">
    <property type="entry name" value="WH_DNA-bd_sf"/>
</dbReference>
<evidence type="ECO:0000256" key="2">
    <source>
        <dbReference type="ARBA" id="ARBA00007957"/>
    </source>
</evidence>
<keyword evidence="10" id="KW-0804">Transcription</keyword>
<evidence type="ECO:0000256" key="9">
    <source>
        <dbReference type="ARBA" id="ARBA00023125"/>
    </source>
</evidence>
<comment type="similarity">
    <text evidence="2">Belongs to the Fur family.</text>
</comment>
<comment type="caution">
    <text evidence="12">The sequence shown here is derived from an EMBL/GenBank/DDBJ whole genome shotgun (WGS) entry which is preliminary data.</text>
</comment>
<dbReference type="PANTHER" id="PTHR33202:SF18">
    <property type="entry name" value="TRANSCRIPTIONAL REGULATOR FURA"/>
    <property type="match status" value="1"/>
</dbReference>
<keyword evidence="3" id="KW-0963">Cytoplasm</keyword>
<dbReference type="InterPro" id="IPR002481">
    <property type="entry name" value="FUR"/>
</dbReference>
<keyword evidence="8" id="KW-0805">Transcription regulation</keyword>
<gene>
    <name evidence="12" type="ORF">GCM10009789_77690</name>
</gene>
<keyword evidence="9" id="KW-0238">DNA-binding</keyword>
<reference evidence="12 13" key="1">
    <citation type="journal article" date="2019" name="Int. J. Syst. Evol. Microbiol.">
        <title>The Global Catalogue of Microorganisms (GCM) 10K type strain sequencing project: providing services to taxonomists for standard genome sequencing and annotation.</title>
        <authorList>
            <consortium name="The Broad Institute Genomics Platform"/>
            <consortium name="The Broad Institute Genome Sequencing Center for Infectious Disease"/>
            <person name="Wu L."/>
            <person name="Ma J."/>
        </authorList>
    </citation>
    <scope>NUCLEOTIDE SEQUENCE [LARGE SCALE GENOMIC DNA]</scope>
    <source>
        <strain evidence="12 13">JCM 14969</strain>
    </source>
</reference>
<dbReference type="Gene3D" id="1.10.10.10">
    <property type="entry name" value="Winged helix-like DNA-binding domain superfamily/Winged helix DNA-binding domain"/>
    <property type="match status" value="1"/>
</dbReference>
<evidence type="ECO:0000256" key="7">
    <source>
        <dbReference type="ARBA" id="ARBA00023004"/>
    </source>
</evidence>
<dbReference type="PANTHER" id="PTHR33202">
    <property type="entry name" value="ZINC UPTAKE REGULATION PROTEIN"/>
    <property type="match status" value="1"/>
</dbReference>
<comment type="subcellular location">
    <subcellularLocation>
        <location evidence="1">Cytoplasm</location>
    </subcellularLocation>
</comment>
<dbReference type="InterPro" id="IPR043135">
    <property type="entry name" value="Fur_C"/>
</dbReference>
<protein>
    <recommendedName>
        <fullName evidence="14">Fur family transcriptional regulator, ferric uptake regulator</fullName>
    </recommendedName>
</protein>
<accession>A0ABN2EMA9</accession>
<keyword evidence="7" id="KW-0408">Iron</keyword>
<proteinExistence type="inferred from homology"/>
<dbReference type="Gene3D" id="3.30.1490.190">
    <property type="match status" value="1"/>
</dbReference>
<evidence type="ECO:0000256" key="11">
    <source>
        <dbReference type="SAM" id="MobiDB-lite"/>
    </source>
</evidence>
<keyword evidence="5" id="KW-0479">Metal-binding</keyword>
<keyword evidence="13" id="KW-1185">Reference proteome</keyword>
<evidence type="ECO:0000256" key="10">
    <source>
        <dbReference type="ARBA" id="ARBA00023163"/>
    </source>
</evidence>
<evidence type="ECO:0000256" key="4">
    <source>
        <dbReference type="ARBA" id="ARBA00022491"/>
    </source>
</evidence>
<evidence type="ECO:0000256" key="1">
    <source>
        <dbReference type="ARBA" id="ARBA00004496"/>
    </source>
</evidence>
<keyword evidence="4" id="KW-0678">Repressor</keyword>
<organism evidence="12 13">
    <name type="scientific">Kribbella sancticallisti</name>
    <dbReference type="NCBI Taxonomy" id="460087"/>
    <lineage>
        <taxon>Bacteria</taxon>
        <taxon>Bacillati</taxon>
        <taxon>Actinomycetota</taxon>
        <taxon>Actinomycetes</taxon>
        <taxon>Propionibacteriales</taxon>
        <taxon>Kribbellaceae</taxon>
        <taxon>Kribbella</taxon>
    </lineage>
</organism>
<name>A0ABN2EMA9_9ACTN</name>
<sequence>MSDGYMSDSATTRLRAVGLRVTKPRIAVLELLDTAGSSHEHVTVADLADRVRNRLGSVSTQAVYDCLEALTSAGIVRRIEPAGHPTRYETRVGDNHHHLICRACGLTTDVDCAVGAAPCLEPSSHAGYVVDEAEVIFWGLCPTCAADRRAADRRAAERGAADRGAAEGHPEPQPTYTKGQP</sequence>
<evidence type="ECO:0000313" key="13">
    <source>
        <dbReference type="Proteomes" id="UP001500393"/>
    </source>
</evidence>
<evidence type="ECO:0000256" key="5">
    <source>
        <dbReference type="ARBA" id="ARBA00022723"/>
    </source>
</evidence>
<dbReference type="Pfam" id="PF01475">
    <property type="entry name" value="FUR"/>
    <property type="match status" value="1"/>
</dbReference>
<evidence type="ECO:0000313" key="12">
    <source>
        <dbReference type="EMBL" id="GAA1611796.1"/>
    </source>
</evidence>
<feature type="region of interest" description="Disordered" evidence="11">
    <location>
        <begin position="152"/>
        <end position="181"/>
    </location>
</feature>
<evidence type="ECO:0000256" key="3">
    <source>
        <dbReference type="ARBA" id="ARBA00022490"/>
    </source>
</evidence>
<dbReference type="InterPro" id="IPR036388">
    <property type="entry name" value="WH-like_DNA-bd_sf"/>
</dbReference>